<feature type="domain" description="Ribosome maturation factor RimP C-terminal" evidence="5">
    <location>
        <begin position="85"/>
        <end position="147"/>
    </location>
</feature>
<dbReference type="Proteomes" id="UP000434580">
    <property type="component" value="Unassembled WGS sequence"/>
</dbReference>
<dbReference type="GO" id="GO:0000028">
    <property type="term" value="P:ribosomal small subunit assembly"/>
    <property type="evidence" value="ECO:0007669"/>
    <property type="project" value="TreeGrafter"/>
</dbReference>
<keyword evidence="2 3" id="KW-0690">Ribosome biogenesis</keyword>
<reference evidence="6 7" key="1">
    <citation type="submission" date="2019-11" db="EMBL/GenBank/DDBJ databases">
        <authorList>
            <person name="Holert J."/>
        </authorList>
    </citation>
    <scope>NUCLEOTIDE SEQUENCE [LARGE SCALE GENOMIC DNA]</scope>
    <source>
        <strain evidence="6">BC5_2</strain>
    </source>
</reference>
<dbReference type="InterPro" id="IPR028989">
    <property type="entry name" value="RimP_N"/>
</dbReference>
<dbReference type="EMBL" id="CACSII010000001">
    <property type="protein sequence ID" value="CAA0079940.1"/>
    <property type="molecule type" value="Genomic_DNA"/>
</dbReference>
<dbReference type="Gene3D" id="3.30.300.70">
    <property type="entry name" value="RimP-like superfamily, N-terminal"/>
    <property type="match status" value="1"/>
</dbReference>
<dbReference type="InterPro" id="IPR028998">
    <property type="entry name" value="RimP_C"/>
</dbReference>
<protein>
    <recommendedName>
        <fullName evidence="3">Ribosome maturation factor RimP</fullName>
    </recommendedName>
</protein>
<evidence type="ECO:0000256" key="2">
    <source>
        <dbReference type="ARBA" id="ARBA00022517"/>
    </source>
</evidence>
<dbReference type="InterPro" id="IPR035956">
    <property type="entry name" value="RimP_N_sf"/>
</dbReference>
<dbReference type="GO" id="GO:0005829">
    <property type="term" value="C:cytosol"/>
    <property type="evidence" value="ECO:0007669"/>
    <property type="project" value="TreeGrafter"/>
</dbReference>
<evidence type="ECO:0000256" key="1">
    <source>
        <dbReference type="ARBA" id="ARBA00022490"/>
    </source>
</evidence>
<dbReference type="SUPFAM" id="SSF74942">
    <property type="entry name" value="YhbC-like, C-terminal domain"/>
    <property type="match status" value="1"/>
</dbReference>
<keyword evidence="1 3" id="KW-0963">Cytoplasm</keyword>
<evidence type="ECO:0000256" key="3">
    <source>
        <dbReference type="HAMAP-Rule" id="MF_01077"/>
    </source>
</evidence>
<organism evidence="6 7">
    <name type="scientific">BD1-7 clade bacterium</name>
    <dbReference type="NCBI Taxonomy" id="2029982"/>
    <lineage>
        <taxon>Bacteria</taxon>
        <taxon>Pseudomonadati</taxon>
        <taxon>Pseudomonadota</taxon>
        <taxon>Gammaproteobacteria</taxon>
        <taxon>Cellvibrionales</taxon>
        <taxon>Spongiibacteraceae</taxon>
        <taxon>BD1-7 clade</taxon>
    </lineage>
</organism>
<comment type="subcellular location">
    <subcellularLocation>
        <location evidence="3">Cytoplasm</location>
    </subcellularLocation>
</comment>
<name>A0A5S9MRX6_9GAMM</name>
<evidence type="ECO:0000313" key="7">
    <source>
        <dbReference type="Proteomes" id="UP000434580"/>
    </source>
</evidence>
<dbReference type="Pfam" id="PF17384">
    <property type="entry name" value="DUF150_C"/>
    <property type="match status" value="1"/>
</dbReference>
<dbReference type="FunFam" id="3.30.300.70:FF:000001">
    <property type="entry name" value="Ribosome maturation factor RimP"/>
    <property type="match status" value="1"/>
</dbReference>
<comment type="similarity">
    <text evidence="3">Belongs to the RimP family.</text>
</comment>
<dbReference type="CDD" id="cd01734">
    <property type="entry name" value="YlxS_C"/>
    <property type="match status" value="1"/>
</dbReference>
<dbReference type="AlphaFoldDB" id="A0A5S9MRX6"/>
<dbReference type="NCBIfam" id="NF000927">
    <property type="entry name" value="PRK00092.1-1"/>
    <property type="match status" value="1"/>
</dbReference>
<evidence type="ECO:0000313" key="6">
    <source>
        <dbReference type="EMBL" id="CAA0079940.1"/>
    </source>
</evidence>
<dbReference type="InterPro" id="IPR003728">
    <property type="entry name" value="Ribosome_maturation_RimP"/>
</dbReference>
<accession>A0A5S9MRX6</accession>
<dbReference type="Pfam" id="PF02576">
    <property type="entry name" value="RimP_N"/>
    <property type="match status" value="1"/>
</dbReference>
<dbReference type="PANTHER" id="PTHR33867:SF1">
    <property type="entry name" value="RIBOSOME MATURATION FACTOR RIMP"/>
    <property type="match status" value="1"/>
</dbReference>
<dbReference type="SUPFAM" id="SSF75420">
    <property type="entry name" value="YhbC-like, N-terminal domain"/>
    <property type="match status" value="1"/>
</dbReference>
<proteinExistence type="inferred from homology"/>
<dbReference type="PANTHER" id="PTHR33867">
    <property type="entry name" value="RIBOSOME MATURATION FACTOR RIMP"/>
    <property type="match status" value="1"/>
</dbReference>
<dbReference type="OrthoDB" id="9805006at2"/>
<dbReference type="HAMAP" id="MF_01077">
    <property type="entry name" value="RimP"/>
    <property type="match status" value="1"/>
</dbReference>
<dbReference type="GO" id="GO:0006412">
    <property type="term" value="P:translation"/>
    <property type="evidence" value="ECO:0007669"/>
    <property type="project" value="TreeGrafter"/>
</dbReference>
<evidence type="ECO:0000259" key="4">
    <source>
        <dbReference type="Pfam" id="PF02576"/>
    </source>
</evidence>
<feature type="domain" description="Ribosome maturation factor RimP N-terminal" evidence="4">
    <location>
        <begin position="10"/>
        <end position="82"/>
    </location>
</feature>
<dbReference type="InterPro" id="IPR036847">
    <property type="entry name" value="RimP_C_sf"/>
</dbReference>
<evidence type="ECO:0000259" key="5">
    <source>
        <dbReference type="Pfam" id="PF17384"/>
    </source>
</evidence>
<dbReference type="Gene3D" id="2.30.30.180">
    <property type="entry name" value="Ribosome maturation factor RimP, C-terminal domain"/>
    <property type="match status" value="1"/>
</dbReference>
<gene>
    <name evidence="3 6" type="primary">rimP</name>
    <name evidence="6" type="ORF">DPBNPPHM_00194</name>
</gene>
<sequence length="150" mass="16762">MADVQQIQELIESSVKALGYELWGVELVGQGRQQTLRIFIENPEGIGVDDCAAVSHQVSGILDVEDPIKSEYFLEVSSPGMDRPLFKLEHYQQFVGNGIRVKLRIPFDGRRKFSGQLVGVEGDDVVVRVDDEEYVLPVDSIEKANIVSKE</sequence>
<comment type="function">
    <text evidence="3">Required for maturation of 30S ribosomal subunits.</text>
</comment>